<name>A0A2V4MT70_9ACTN</name>
<comment type="caution">
    <text evidence="1">The sequence shown here is derived from an EMBL/GenBank/DDBJ whole genome shotgun (WGS) entry which is preliminary data.</text>
</comment>
<feature type="non-terminal residue" evidence="1">
    <location>
        <position position="90"/>
    </location>
</feature>
<sequence>LDSLALAAYLSAGSWEEAEAHAHRSMALRRGAMQRSHAITTVRLAHAQLGRGDLEPAVATAVSVPAEVSAHPRVTGMLNAFGTKLSDLAD</sequence>
<reference evidence="1 2" key="1">
    <citation type="submission" date="2018-03" db="EMBL/GenBank/DDBJ databases">
        <title>Bioinformatic expansion and discovery of thiopeptide antibiotics.</title>
        <authorList>
            <person name="Schwalen C.J."/>
            <person name="Hudson G.A."/>
            <person name="Mitchell D.A."/>
        </authorList>
    </citation>
    <scope>NUCLEOTIDE SEQUENCE [LARGE SCALE GENOMIC DNA]</scope>
    <source>
        <strain evidence="1 2">ATCC 21389</strain>
    </source>
</reference>
<keyword evidence="2" id="KW-1185">Reference proteome</keyword>
<dbReference type="Proteomes" id="UP000248039">
    <property type="component" value="Unassembled WGS sequence"/>
</dbReference>
<feature type="non-terminal residue" evidence="1">
    <location>
        <position position="1"/>
    </location>
</feature>
<organism evidence="1 2">
    <name type="scientific">Streptomyces tateyamensis</name>
    <dbReference type="NCBI Taxonomy" id="565073"/>
    <lineage>
        <taxon>Bacteria</taxon>
        <taxon>Bacillati</taxon>
        <taxon>Actinomycetota</taxon>
        <taxon>Actinomycetes</taxon>
        <taxon>Kitasatosporales</taxon>
        <taxon>Streptomycetaceae</taxon>
        <taxon>Streptomyces</taxon>
    </lineage>
</organism>
<evidence type="ECO:0000313" key="1">
    <source>
        <dbReference type="EMBL" id="PYC66734.1"/>
    </source>
</evidence>
<evidence type="ECO:0000313" key="2">
    <source>
        <dbReference type="Proteomes" id="UP000248039"/>
    </source>
</evidence>
<dbReference type="AlphaFoldDB" id="A0A2V4MT70"/>
<accession>A0A2V4MT70</accession>
<gene>
    <name evidence="1" type="ORF">C7C46_31055</name>
</gene>
<dbReference type="InterPro" id="IPR011990">
    <property type="entry name" value="TPR-like_helical_dom_sf"/>
</dbReference>
<dbReference type="EMBL" id="PYBW01000168">
    <property type="protein sequence ID" value="PYC66734.1"/>
    <property type="molecule type" value="Genomic_DNA"/>
</dbReference>
<protein>
    <submittedName>
        <fullName evidence="1">Uncharacterized protein</fullName>
    </submittedName>
</protein>
<proteinExistence type="predicted"/>
<dbReference type="SUPFAM" id="SSF48452">
    <property type="entry name" value="TPR-like"/>
    <property type="match status" value="1"/>
</dbReference>